<dbReference type="SUPFAM" id="SSF49899">
    <property type="entry name" value="Concanavalin A-like lectins/glucanases"/>
    <property type="match status" value="1"/>
</dbReference>
<accession>A0A6J6G1V1</accession>
<dbReference type="PANTHER" id="PTHR10963">
    <property type="entry name" value="GLYCOSYL HYDROLASE-RELATED"/>
    <property type="match status" value="1"/>
</dbReference>
<dbReference type="InterPro" id="IPR013320">
    <property type="entry name" value="ConA-like_dom_sf"/>
</dbReference>
<dbReference type="AlphaFoldDB" id="A0A6J6G1V1"/>
<dbReference type="Gene3D" id="2.60.120.200">
    <property type="match status" value="1"/>
</dbReference>
<dbReference type="Pfam" id="PF00722">
    <property type="entry name" value="Glyco_hydro_16"/>
    <property type="match status" value="1"/>
</dbReference>
<proteinExistence type="inferred from homology"/>
<comment type="similarity">
    <text evidence="1">Belongs to the glycosyl hydrolase 16 family.</text>
</comment>
<gene>
    <name evidence="3" type="ORF">UFOPK1807_00273</name>
</gene>
<feature type="domain" description="GH16" evidence="2">
    <location>
        <begin position="9"/>
        <end position="214"/>
    </location>
</feature>
<dbReference type="CDD" id="cd08023">
    <property type="entry name" value="GH16_laminarinase_like"/>
    <property type="match status" value="1"/>
</dbReference>
<evidence type="ECO:0000313" key="3">
    <source>
        <dbReference type="EMBL" id="CAB4590898.1"/>
    </source>
</evidence>
<name>A0A6J6G1V1_9ZZZZ</name>
<evidence type="ECO:0000256" key="1">
    <source>
        <dbReference type="ARBA" id="ARBA00006865"/>
    </source>
</evidence>
<dbReference type="PANTHER" id="PTHR10963:SF55">
    <property type="entry name" value="GLYCOSIDE HYDROLASE FAMILY 16 PROTEIN"/>
    <property type="match status" value="1"/>
</dbReference>
<protein>
    <submittedName>
        <fullName evidence="3">Unannotated protein</fullName>
    </submittedName>
</protein>
<dbReference type="InterPro" id="IPR000757">
    <property type="entry name" value="Beta-glucanase-like"/>
</dbReference>
<sequence length="220" mass="24047">MDGAGRLIITANRISNEYAEVVGTVPGTEDILNRCSECQFTSARLKTARKLGFQYGRIEARIKMPQGVGTWPAFWMLGGDLLDGVPWPECGEIDIMEFRGDIPDRSTSAIHGPTTPKGAGLGAAFLTYAPLSDGFHTYAIEWKKNGIDFIVDGSITGSYSSLDTGARGWVYNQEFFLILNLAMGGTYAGEYIDPAINQAQLSVDYIRYYSINGVGKVIKH</sequence>
<evidence type="ECO:0000259" key="2">
    <source>
        <dbReference type="PROSITE" id="PS51762"/>
    </source>
</evidence>
<dbReference type="EMBL" id="CAEZUI010000018">
    <property type="protein sequence ID" value="CAB4590898.1"/>
    <property type="molecule type" value="Genomic_DNA"/>
</dbReference>
<reference evidence="3" key="1">
    <citation type="submission" date="2020-05" db="EMBL/GenBank/DDBJ databases">
        <authorList>
            <person name="Chiriac C."/>
            <person name="Salcher M."/>
            <person name="Ghai R."/>
            <person name="Kavagutti S V."/>
        </authorList>
    </citation>
    <scope>NUCLEOTIDE SEQUENCE</scope>
</reference>
<dbReference type="InterPro" id="IPR050546">
    <property type="entry name" value="Glycosyl_Hydrlase_16"/>
</dbReference>
<dbReference type="GO" id="GO:0004553">
    <property type="term" value="F:hydrolase activity, hydrolyzing O-glycosyl compounds"/>
    <property type="evidence" value="ECO:0007669"/>
    <property type="project" value="InterPro"/>
</dbReference>
<organism evidence="3">
    <name type="scientific">freshwater metagenome</name>
    <dbReference type="NCBI Taxonomy" id="449393"/>
    <lineage>
        <taxon>unclassified sequences</taxon>
        <taxon>metagenomes</taxon>
        <taxon>ecological metagenomes</taxon>
    </lineage>
</organism>
<dbReference type="GO" id="GO:0005975">
    <property type="term" value="P:carbohydrate metabolic process"/>
    <property type="evidence" value="ECO:0007669"/>
    <property type="project" value="InterPro"/>
</dbReference>
<dbReference type="PROSITE" id="PS51762">
    <property type="entry name" value="GH16_2"/>
    <property type="match status" value="1"/>
</dbReference>